<comment type="similarity">
    <text evidence="1">Belongs to the short-chain dehydrogenases/reductases (SDR) family.</text>
</comment>
<evidence type="ECO:0000313" key="3">
    <source>
        <dbReference type="EMBL" id="KAJ7619576.1"/>
    </source>
</evidence>
<dbReference type="SUPFAM" id="SSF51735">
    <property type="entry name" value="NAD(P)-binding Rossmann-fold domains"/>
    <property type="match status" value="1"/>
</dbReference>
<accession>A0AAD7BFM5</accession>
<dbReference type="EMBL" id="JARKIF010000018">
    <property type="protein sequence ID" value="KAJ7619576.1"/>
    <property type="molecule type" value="Genomic_DNA"/>
</dbReference>
<organism evidence="3 4">
    <name type="scientific">Roridomyces roridus</name>
    <dbReference type="NCBI Taxonomy" id="1738132"/>
    <lineage>
        <taxon>Eukaryota</taxon>
        <taxon>Fungi</taxon>
        <taxon>Dikarya</taxon>
        <taxon>Basidiomycota</taxon>
        <taxon>Agaricomycotina</taxon>
        <taxon>Agaricomycetes</taxon>
        <taxon>Agaricomycetidae</taxon>
        <taxon>Agaricales</taxon>
        <taxon>Marasmiineae</taxon>
        <taxon>Mycenaceae</taxon>
        <taxon>Roridomyces</taxon>
    </lineage>
</organism>
<dbReference type="PANTHER" id="PTHR43669:SF4">
    <property type="entry name" value="SHORT-CHAIN DEHYDROGENASE"/>
    <property type="match status" value="1"/>
</dbReference>
<dbReference type="InterPro" id="IPR002347">
    <property type="entry name" value="SDR_fam"/>
</dbReference>
<dbReference type="PANTHER" id="PTHR43669">
    <property type="entry name" value="5-KETO-D-GLUCONATE 5-REDUCTASE"/>
    <property type="match status" value="1"/>
</dbReference>
<sequence>MSRLIAFIIGSGPNIGQHTSAALKAKGYQVALGSRKPVVEQVKKDGYFPVALDITRPETIKEAFASVNKELGPPSVVIFNGSVFSAPPIPDDPLSTPLEKFTEMSAVALSVFAAAQEAVAAFRAESNKNALKTFIITGNPTPWQPFWKTSFFSGVLHKTDEWRMAELLAHAYAKEKFRFYFASLVNAETGGVLDPLSEFWTSGPQHAKVYTDLATRPDQADWDYRFTLKAEEWKKARV</sequence>
<dbReference type="InterPro" id="IPR036291">
    <property type="entry name" value="NAD(P)-bd_dom_sf"/>
</dbReference>
<evidence type="ECO:0000256" key="2">
    <source>
        <dbReference type="ARBA" id="ARBA00023002"/>
    </source>
</evidence>
<evidence type="ECO:0000256" key="1">
    <source>
        <dbReference type="ARBA" id="ARBA00006484"/>
    </source>
</evidence>
<evidence type="ECO:0000313" key="4">
    <source>
        <dbReference type="Proteomes" id="UP001221142"/>
    </source>
</evidence>
<dbReference type="Gene3D" id="3.40.50.720">
    <property type="entry name" value="NAD(P)-binding Rossmann-like Domain"/>
    <property type="match status" value="1"/>
</dbReference>
<gene>
    <name evidence="3" type="ORF">FB45DRAFT_161475</name>
</gene>
<dbReference type="Pfam" id="PF00106">
    <property type="entry name" value="adh_short"/>
    <property type="match status" value="1"/>
</dbReference>
<proteinExistence type="inferred from homology"/>
<keyword evidence="2" id="KW-0560">Oxidoreductase</keyword>
<keyword evidence="4" id="KW-1185">Reference proteome</keyword>
<comment type="caution">
    <text evidence="3">The sequence shown here is derived from an EMBL/GenBank/DDBJ whole genome shotgun (WGS) entry which is preliminary data.</text>
</comment>
<dbReference type="AlphaFoldDB" id="A0AAD7BFM5"/>
<reference evidence="3" key="1">
    <citation type="submission" date="2023-03" db="EMBL/GenBank/DDBJ databases">
        <title>Massive genome expansion in bonnet fungi (Mycena s.s.) driven by repeated elements and novel gene families across ecological guilds.</title>
        <authorList>
            <consortium name="Lawrence Berkeley National Laboratory"/>
            <person name="Harder C.B."/>
            <person name="Miyauchi S."/>
            <person name="Viragh M."/>
            <person name="Kuo A."/>
            <person name="Thoen E."/>
            <person name="Andreopoulos B."/>
            <person name="Lu D."/>
            <person name="Skrede I."/>
            <person name="Drula E."/>
            <person name="Henrissat B."/>
            <person name="Morin E."/>
            <person name="Kohler A."/>
            <person name="Barry K."/>
            <person name="LaButti K."/>
            <person name="Morin E."/>
            <person name="Salamov A."/>
            <person name="Lipzen A."/>
            <person name="Mereny Z."/>
            <person name="Hegedus B."/>
            <person name="Baldrian P."/>
            <person name="Stursova M."/>
            <person name="Weitz H."/>
            <person name="Taylor A."/>
            <person name="Grigoriev I.V."/>
            <person name="Nagy L.G."/>
            <person name="Martin F."/>
            <person name="Kauserud H."/>
        </authorList>
    </citation>
    <scope>NUCLEOTIDE SEQUENCE</scope>
    <source>
        <strain evidence="3">9284</strain>
    </source>
</reference>
<dbReference type="Proteomes" id="UP001221142">
    <property type="component" value="Unassembled WGS sequence"/>
</dbReference>
<evidence type="ECO:0008006" key="5">
    <source>
        <dbReference type="Google" id="ProtNLM"/>
    </source>
</evidence>
<name>A0AAD7BFM5_9AGAR</name>
<protein>
    <recommendedName>
        <fullName evidence="5">NAD(P)-binding protein</fullName>
    </recommendedName>
</protein>
<dbReference type="GO" id="GO:0016491">
    <property type="term" value="F:oxidoreductase activity"/>
    <property type="evidence" value="ECO:0007669"/>
    <property type="project" value="UniProtKB-KW"/>
</dbReference>